<dbReference type="Gene3D" id="1.10.287.110">
    <property type="entry name" value="DnaJ domain"/>
    <property type="match status" value="1"/>
</dbReference>
<accession>A0A0X3PC31</accession>
<evidence type="ECO:0000259" key="2">
    <source>
        <dbReference type="PROSITE" id="PS50076"/>
    </source>
</evidence>
<organism evidence="3">
    <name type="scientific">Schistocephalus solidus</name>
    <name type="common">Tapeworm</name>
    <dbReference type="NCBI Taxonomy" id="70667"/>
    <lineage>
        <taxon>Eukaryota</taxon>
        <taxon>Metazoa</taxon>
        <taxon>Spiralia</taxon>
        <taxon>Lophotrochozoa</taxon>
        <taxon>Platyhelminthes</taxon>
        <taxon>Cestoda</taxon>
        <taxon>Eucestoda</taxon>
        <taxon>Diphyllobothriidea</taxon>
        <taxon>Diphyllobothriidae</taxon>
        <taxon>Schistocephalus</taxon>
    </lineage>
</organism>
<dbReference type="InterPro" id="IPR036869">
    <property type="entry name" value="J_dom_sf"/>
</dbReference>
<dbReference type="PANTHER" id="PTHR44144:SF1">
    <property type="entry name" value="DNAJ HOMOLOG SUBFAMILY C MEMBER 9"/>
    <property type="match status" value="1"/>
</dbReference>
<dbReference type="PRINTS" id="PR00625">
    <property type="entry name" value="JDOMAIN"/>
</dbReference>
<dbReference type="SMART" id="SM00271">
    <property type="entry name" value="DnaJ"/>
    <property type="match status" value="1"/>
</dbReference>
<dbReference type="GO" id="GO:0005737">
    <property type="term" value="C:cytoplasm"/>
    <property type="evidence" value="ECO:0007669"/>
    <property type="project" value="TreeGrafter"/>
</dbReference>
<dbReference type="InterPro" id="IPR052594">
    <property type="entry name" value="J_domain-containing_protein"/>
</dbReference>
<dbReference type="PANTHER" id="PTHR44144">
    <property type="entry name" value="DNAJ HOMOLOG SUBFAMILY C MEMBER 9"/>
    <property type="match status" value="1"/>
</dbReference>
<reference evidence="3" key="1">
    <citation type="submission" date="2016-01" db="EMBL/GenBank/DDBJ databases">
        <title>Reference transcriptome for the parasite Schistocephalus solidus: insights into the molecular evolution of parasitism.</title>
        <authorList>
            <person name="Hebert F.O."/>
            <person name="Grambauer S."/>
            <person name="Barber I."/>
            <person name="Landry C.R."/>
            <person name="Aubin-Horth N."/>
        </authorList>
    </citation>
    <scope>NUCLEOTIDE SEQUENCE</scope>
</reference>
<dbReference type="SUPFAM" id="SSF46565">
    <property type="entry name" value="Chaperone J-domain"/>
    <property type="match status" value="1"/>
</dbReference>
<dbReference type="InterPro" id="IPR001623">
    <property type="entry name" value="DnaJ_domain"/>
</dbReference>
<dbReference type="GO" id="GO:0031072">
    <property type="term" value="F:heat shock protein binding"/>
    <property type="evidence" value="ECO:0007669"/>
    <property type="project" value="TreeGrafter"/>
</dbReference>
<name>A0A0X3PC31_SCHSO</name>
<dbReference type="GO" id="GO:0005634">
    <property type="term" value="C:nucleus"/>
    <property type="evidence" value="ECO:0007669"/>
    <property type="project" value="TreeGrafter"/>
</dbReference>
<gene>
    <name evidence="3" type="primary">DNJC9</name>
    <name evidence="3" type="ORF">TR115130</name>
</gene>
<protein>
    <submittedName>
        <fullName evidence="3">DnaJ homolog subfamily C member 9</fullName>
    </submittedName>
</protein>
<dbReference type="Pfam" id="PF00226">
    <property type="entry name" value="DnaJ"/>
    <property type="match status" value="1"/>
</dbReference>
<feature type="domain" description="J" evidence="2">
    <location>
        <begin position="16"/>
        <end position="83"/>
    </location>
</feature>
<evidence type="ECO:0000256" key="1">
    <source>
        <dbReference type="SAM" id="Coils"/>
    </source>
</evidence>
<dbReference type="InterPro" id="IPR056453">
    <property type="entry name" value="HTH_DNAJC9"/>
</dbReference>
<dbReference type="AlphaFoldDB" id="A0A0X3PC31"/>
<feature type="coiled-coil region" evidence="1">
    <location>
        <begin position="184"/>
        <end position="242"/>
    </location>
</feature>
<keyword evidence="1" id="KW-0175">Coiled coil</keyword>
<dbReference type="PROSITE" id="PS50076">
    <property type="entry name" value="DNAJ_2"/>
    <property type="match status" value="1"/>
</dbReference>
<dbReference type="EMBL" id="GEEE01013957">
    <property type="protein sequence ID" value="JAP49268.1"/>
    <property type="molecule type" value="Transcribed_RNA"/>
</dbReference>
<dbReference type="Pfam" id="PF23302">
    <property type="entry name" value="HTH_DNAJC9"/>
    <property type="match status" value="1"/>
</dbReference>
<sequence>MSGLLEDCRRLFATDCLYTLFDCERSCSHTELKRAFYKKSLKYHPDRHDHQEKSEATERFQVLSAAFRILSDKETRSVYDKTGIVGESFSEKSFKDWVDYWTLIFPKVTAEAIIDFADKYHGSKEERNDLIELYKKHKGDMDAIMDSMILAEATDEDRIRKLIEELIAENVLEPLDAFVNEPPKKRANRLKRALKEANDCAKEKKKKSKKDASTDSLLLALQANQQRRLAQSENVLDQLTEKYCKPQNKRKTSKK</sequence>
<proteinExistence type="predicted"/>
<dbReference type="CDD" id="cd06257">
    <property type="entry name" value="DnaJ"/>
    <property type="match status" value="1"/>
</dbReference>
<evidence type="ECO:0000313" key="3">
    <source>
        <dbReference type="EMBL" id="JAP49268.1"/>
    </source>
</evidence>